<dbReference type="PIRSF" id="PIRSF037495">
    <property type="entry name" value="Opine_OX_OoxA/HcnB"/>
    <property type="match status" value="1"/>
</dbReference>
<keyword evidence="1" id="KW-0560">Oxidoreductase</keyword>
<dbReference type="InterPro" id="IPR041117">
    <property type="entry name" value="SoxA_A3"/>
</dbReference>
<dbReference type="InterPro" id="IPR036188">
    <property type="entry name" value="FAD/NAD-bd_sf"/>
</dbReference>
<organism evidence="4">
    <name type="scientific">marine metagenome</name>
    <dbReference type="NCBI Taxonomy" id="408172"/>
    <lineage>
        <taxon>unclassified sequences</taxon>
        <taxon>metagenomes</taxon>
        <taxon>ecological metagenomes</taxon>
    </lineage>
</organism>
<dbReference type="CDD" id="cd19946">
    <property type="entry name" value="GlpA-like_Fer2_BFD-like"/>
    <property type="match status" value="1"/>
</dbReference>
<dbReference type="Pfam" id="PF17806">
    <property type="entry name" value="SO_alpha_A3"/>
    <property type="match status" value="1"/>
</dbReference>
<dbReference type="EMBL" id="UINC01006085">
    <property type="protein sequence ID" value="SVA25385.1"/>
    <property type="molecule type" value="Genomic_DNA"/>
</dbReference>
<reference evidence="4" key="1">
    <citation type="submission" date="2018-05" db="EMBL/GenBank/DDBJ databases">
        <authorList>
            <person name="Lanie J.A."/>
            <person name="Ng W.-L."/>
            <person name="Kazmierczak K.M."/>
            <person name="Andrzejewski T.M."/>
            <person name="Davidsen T.M."/>
            <person name="Wayne K.J."/>
            <person name="Tettelin H."/>
            <person name="Glass J.I."/>
            <person name="Rusch D."/>
            <person name="Podicherti R."/>
            <person name="Tsui H.-C.T."/>
            <person name="Winkler M.E."/>
        </authorList>
    </citation>
    <scope>NUCLEOTIDE SEQUENCE</scope>
</reference>
<dbReference type="InterPro" id="IPR051691">
    <property type="entry name" value="Metab_Enz_Cyan_OpOx_G3PDH"/>
</dbReference>
<name>A0A381UAW9_9ZZZZ</name>
<evidence type="ECO:0000259" key="2">
    <source>
        <dbReference type="Pfam" id="PF07992"/>
    </source>
</evidence>
<evidence type="ECO:0000256" key="1">
    <source>
        <dbReference type="ARBA" id="ARBA00023002"/>
    </source>
</evidence>
<protein>
    <recommendedName>
        <fullName evidence="5">BFD-like [2Fe-2S]-binding domain-containing protein</fullName>
    </recommendedName>
</protein>
<dbReference type="PRINTS" id="PR00368">
    <property type="entry name" value="FADPNR"/>
</dbReference>
<feature type="domain" description="SoxA A3" evidence="3">
    <location>
        <begin position="377"/>
        <end position="455"/>
    </location>
</feature>
<dbReference type="AlphaFoldDB" id="A0A381UAW9"/>
<dbReference type="Gene3D" id="3.50.50.60">
    <property type="entry name" value="FAD/NAD(P)-binding domain"/>
    <property type="match status" value="2"/>
</dbReference>
<evidence type="ECO:0000259" key="3">
    <source>
        <dbReference type="Pfam" id="PF17806"/>
    </source>
</evidence>
<dbReference type="InterPro" id="IPR023753">
    <property type="entry name" value="FAD/NAD-binding_dom"/>
</dbReference>
<proteinExistence type="predicted"/>
<dbReference type="InterPro" id="IPR017224">
    <property type="entry name" value="Opine_Oxase_asu/HCN_bsu"/>
</dbReference>
<dbReference type="PANTHER" id="PTHR42949:SF3">
    <property type="entry name" value="ANAEROBIC GLYCEROL-3-PHOSPHATE DEHYDROGENASE SUBUNIT B"/>
    <property type="match status" value="1"/>
</dbReference>
<evidence type="ECO:0000313" key="4">
    <source>
        <dbReference type="EMBL" id="SVA25385.1"/>
    </source>
</evidence>
<dbReference type="InterPro" id="IPR041854">
    <property type="entry name" value="BFD-like_2Fe2S-bd_dom_sf"/>
</dbReference>
<gene>
    <name evidence="4" type="ORF">METZ01_LOCUS78239</name>
</gene>
<dbReference type="GO" id="GO:0016491">
    <property type="term" value="F:oxidoreductase activity"/>
    <property type="evidence" value="ECO:0007669"/>
    <property type="project" value="UniProtKB-KW"/>
</dbReference>
<dbReference type="PANTHER" id="PTHR42949">
    <property type="entry name" value="ANAEROBIC GLYCEROL-3-PHOSPHATE DEHYDROGENASE SUBUNIT B"/>
    <property type="match status" value="1"/>
</dbReference>
<evidence type="ECO:0008006" key="5">
    <source>
        <dbReference type="Google" id="ProtNLM"/>
    </source>
</evidence>
<accession>A0A381UAW9</accession>
<dbReference type="SUPFAM" id="SSF51905">
    <property type="entry name" value="FAD/NAD(P)-binding domain"/>
    <property type="match status" value="1"/>
</dbReference>
<dbReference type="Pfam" id="PF07992">
    <property type="entry name" value="Pyr_redox_2"/>
    <property type="match status" value="1"/>
</dbReference>
<dbReference type="Gene3D" id="1.10.10.1100">
    <property type="entry name" value="BFD-like [2Fe-2S]-binding domain"/>
    <property type="match status" value="1"/>
</dbReference>
<dbReference type="PRINTS" id="PR00469">
    <property type="entry name" value="PNDRDTASEII"/>
</dbReference>
<feature type="domain" description="FAD/NAD(P)-binding" evidence="2">
    <location>
        <begin position="5"/>
        <end position="158"/>
    </location>
</feature>
<sequence length="465" mass="51418">MNNHYDIIIIGAGPAGMSASCLASKYKVKILVLDVAISPGGQIFRAVETNQSSHKQKFGTNYLNGIKLVNKFRKCSIDYQSRAKVWHLSENGEVHYLKDNKTHFVKAKHILITTGAQERPFPVTGWTLNGVMTAGAAQILLKESNLGIQNAVFVGTGPLLYLIAHQYLMMDIPIKAVIDTTPLSNYFRAIPKIVGLRGNFNEIYKGIKWIGDIKKSNTFFINRISDLRILGDEEVNAIEYQKNGQWNKIECEHVLLHQGLVPEINISLSVGCRKIWNQQQACWNIDVDKWFQSSLPCISVAGDASSISGAVAAEASGKIAALNILAKLNIITAKNRDQLAIPIHKSLKTEMSIRTFLETLFNPISRFRIPNNNDTIVCRCEEVSAGEIRESVDLGSKGPNQTKSFTRCGMGPCQGRLCGLTVSEIIADQLNCSIEEVGYYRIRPPVTPITLGELSTTKPTVTRSN</sequence>